<dbReference type="SUPFAM" id="SSF56954">
    <property type="entry name" value="Outer membrane efflux proteins (OEP)"/>
    <property type="match status" value="1"/>
</dbReference>
<accession>A0A151CFM1</accession>
<evidence type="ECO:0000256" key="9">
    <source>
        <dbReference type="SAM" id="SignalP"/>
    </source>
</evidence>
<dbReference type="Proteomes" id="UP000075359">
    <property type="component" value="Unassembled WGS sequence"/>
</dbReference>
<keyword evidence="7" id="KW-0998">Cell outer membrane</keyword>
<proteinExistence type="inferred from homology"/>
<evidence type="ECO:0000256" key="7">
    <source>
        <dbReference type="ARBA" id="ARBA00023237"/>
    </source>
</evidence>
<dbReference type="Gene3D" id="1.20.1600.10">
    <property type="entry name" value="Outer membrane efflux proteins (OEP)"/>
    <property type="match status" value="1"/>
</dbReference>
<dbReference type="PANTHER" id="PTHR30026:SF20">
    <property type="entry name" value="OUTER MEMBRANE PROTEIN TOLC"/>
    <property type="match status" value="1"/>
</dbReference>
<dbReference type="GO" id="GO:1990281">
    <property type="term" value="C:efflux pump complex"/>
    <property type="evidence" value="ECO:0007669"/>
    <property type="project" value="TreeGrafter"/>
</dbReference>
<evidence type="ECO:0000256" key="5">
    <source>
        <dbReference type="ARBA" id="ARBA00022692"/>
    </source>
</evidence>
<organism evidence="10 11">
    <name type="scientific">Sulfurovum riftiae</name>
    <dbReference type="NCBI Taxonomy" id="1630136"/>
    <lineage>
        <taxon>Bacteria</taxon>
        <taxon>Pseudomonadati</taxon>
        <taxon>Campylobacterota</taxon>
        <taxon>Epsilonproteobacteria</taxon>
        <taxon>Campylobacterales</taxon>
        <taxon>Sulfurovaceae</taxon>
        <taxon>Sulfurovum</taxon>
    </lineage>
</organism>
<keyword evidence="4" id="KW-1134">Transmembrane beta strand</keyword>
<feature type="coiled-coil region" evidence="8">
    <location>
        <begin position="183"/>
        <end position="214"/>
    </location>
</feature>
<protein>
    <submittedName>
        <fullName evidence="10">Uncharacterized protein</fullName>
    </submittedName>
</protein>
<keyword evidence="5" id="KW-0812">Transmembrane</keyword>
<evidence type="ECO:0000313" key="10">
    <source>
        <dbReference type="EMBL" id="KYJ86063.1"/>
    </source>
</evidence>
<dbReference type="Pfam" id="PF02321">
    <property type="entry name" value="OEP"/>
    <property type="match status" value="2"/>
</dbReference>
<dbReference type="EMBL" id="LNKT01000045">
    <property type="protein sequence ID" value="KYJ86063.1"/>
    <property type="molecule type" value="Genomic_DNA"/>
</dbReference>
<dbReference type="InterPro" id="IPR003423">
    <property type="entry name" value="OMP_efflux"/>
</dbReference>
<keyword evidence="6" id="KW-0472">Membrane</keyword>
<dbReference type="RefSeq" id="WP_067331434.1">
    <property type="nucleotide sequence ID" value="NZ_LNKT01000045.1"/>
</dbReference>
<dbReference type="InterPro" id="IPR028351">
    <property type="entry name" value="CyaE"/>
</dbReference>
<comment type="caution">
    <text evidence="10">The sequence shown here is derived from an EMBL/GenBank/DDBJ whole genome shotgun (WGS) entry which is preliminary data.</text>
</comment>
<dbReference type="STRING" id="1630136.AS592_01450"/>
<name>A0A151CFM1_9BACT</name>
<keyword evidence="9" id="KW-0732">Signal</keyword>
<evidence type="ECO:0000256" key="3">
    <source>
        <dbReference type="ARBA" id="ARBA00022448"/>
    </source>
</evidence>
<evidence type="ECO:0000256" key="8">
    <source>
        <dbReference type="SAM" id="Coils"/>
    </source>
</evidence>
<evidence type="ECO:0000256" key="4">
    <source>
        <dbReference type="ARBA" id="ARBA00022452"/>
    </source>
</evidence>
<feature type="chain" id="PRO_5007578445" evidence="9">
    <location>
        <begin position="26"/>
        <end position="434"/>
    </location>
</feature>
<dbReference type="GO" id="GO:0015288">
    <property type="term" value="F:porin activity"/>
    <property type="evidence" value="ECO:0007669"/>
    <property type="project" value="TreeGrafter"/>
</dbReference>
<dbReference type="InterPro" id="IPR051906">
    <property type="entry name" value="TolC-like"/>
</dbReference>
<evidence type="ECO:0000256" key="2">
    <source>
        <dbReference type="ARBA" id="ARBA00007613"/>
    </source>
</evidence>
<comment type="subcellular location">
    <subcellularLocation>
        <location evidence="1">Cell outer membrane</location>
    </subcellularLocation>
</comment>
<dbReference type="AlphaFoldDB" id="A0A151CFM1"/>
<dbReference type="PANTHER" id="PTHR30026">
    <property type="entry name" value="OUTER MEMBRANE PROTEIN TOLC"/>
    <property type="match status" value="1"/>
</dbReference>
<sequence>MKIRSCLGGVLFFSFVSLVSLNAAAHTLTIDEVIELSLKHSPDIDSSRFDFEGALQRTKAAEGFYLPSVDLSANAGKQYNGFKSSASNNMDLLVGTLGASQLLYDFGKTSGLIGSAKEEALAYQAQMQQIISDKIYMVKKAYYDVLKAKSIIEVQRKNVNLQKQQLRRAQRYLASGIKTIIDVSDAQVRVEQAKLDLENAKYDLELKRAVLEEEMGYMPYNGNYTLYSKKLPLPNLSRGLPGMQRSLGELESFAYTHRYALEGSAHIINSAQSSVRTSKGDYYPTLSVGANYTAQHVDESVALMQPERQGQVALQMNWNLFSGYQTDAKVQEAKIAVLKASSQLQTVKLAIKRQVIDAYIEVRRNRKNVDLSESIAKASLKKLDQAQKRYENDLSDYIELQDAQQGYIVSLSNLVTAYYDYYIALAQLDHAIGR</sequence>
<dbReference type="GO" id="GO:0009279">
    <property type="term" value="C:cell outer membrane"/>
    <property type="evidence" value="ECO:0007669"/>
    <property type="project" value="UniProtKB-SubCell"/>
</dbReference>
<dbReference type="GO" id="GO:0015562">
    <property type="term" value="F:efflux transmembrane transporter activity"/>
    <property type="evidence" value="ECO:0007669"/>
    <property type="project" value="InterPro"/>
</dbReference>
<keyword evidence="8" id="KW-0175">Coiled coil</keyword>
<feature type="signal peptide" evidence="9">
    <location>
        <begin position="1"/>
        <end position="25"/>
    </location>
</feature>
<keyword evidence="3" id="KW-0813">Transport</keyword>
<reference evidence="10 11" key="1">
    <citation type="submission" date="2015-11" db="EMBL/GenBank/DDBJ databases">
        <title>Draft genome of Sulfurovum riftiae 1812E, a member of the Epsilonproteobacteria isolated from the tube of the deep-sea hydrothermal vent tubewom Riftia pachyptila.</title>
        <authorList>
            <person name="Vetriani C."/>
            <person name="Giovannelli D."/>
        </authorList>
    </citation>
    <scope>NUCLEOTIDE SEQUENCE [LARGE SCALE GENOMIC DNA]</scope>
    <source>
        <strain evidence="10 11">1812E</strain>
    </source>
</reference>
<evidence type="ECO:0000313" key="11">
    <source>
        <dbReference type="Proteomes" id="UP000075359"/>
    </source>
</evidence>
<gene>
    <name evidence="10" type="ORF">AS592_01450</name>
</gene>
<comment type="similarity">
    <text evidence="2">Belongs to the outer membrane factor (OMF) (TC 1.B.17) family.</text>
</comment>
<keyword evidence="11" id="KW-1185">Reference proteome</keyword>
<evidence type="ECO:0000256" key="1">
    <source>
        <dbReference type="ARBA" id="ARBA00004442"/>
    </source>
</evidence>
<evidence type="ECO:0000256" key="6">
    <source>
        <dbReference type="ARBA" id="ARBA00023136"/>
    </source>
</evidence>
<dbReference type="PIRSF" id="PIRSF001892">
    <property type="entry name" value="CyaE"/>
    <property type="match status" value="1"/>
</dbReference>
<dbReference type="OrthoDB" id="9772436at2"/>